<dbReference type="InterPro" id="IPR056798">
    <property type="entry name" value="ADH_Fe_C"/>
</dbReference>
<dbReference type="RefSeq" id="WP_240569006.1">
    <property type="nucleotide sequence ID" value="NZ_JAKVPY010000018.1"/>
</dbReference>
<comment type="similarity">
    <text evidence="2">Belongs to the iron-containing alcohol dehydrogenase family.</text>
</comment>
<comment type="cofactor">
    <cofactor evidence="1">
        <name>Fe cation</name>
        <dbReference type="ChEBI" id="CHEBI:24875"/>
    </cofactor>
</comment>
<dbReference type="InterPro" id="IPR001670">
    <property type="entry name" value="ADH_Fe/GldA"/>
</dbReference>
<dbReference type="InterPro" id="IPR039697">
    <property type="entry name" value="Alcohol_dehydrogenase_Fe"/>
</dbReference>
<evidence type="ECO:0000313" key="7">
    <source>
        <dbReference type="EMBL" id="MCH4564345.1"/>
    </source>
</evidence>
<evidence type="ECO:0000259" key="5">
    <source>
        <dbReference type="Pfam" id="PF00465"/>
    </source>
</evidence>
<evidence type="ECO:0000256" key="4">
    <source>
        <dbReference type="ARBA" id="ARBA00023027"/>
    </source>
</evidence>
<dbReference type="PANTHER" id="PTHR11496">
    <property type="entry name" value="ALCOHOL DEHYDROGENASE"/>
    <property type="match status" value="1"/>
</dbReference>
<dbReference type="PROSITE" id="PS00913">
    <property type="entry name" value="ADH_IRON_1"/>
    <property type="match status" value="1"/>
</dbReference>
<keyword evidence="3" id="KW-0560">Oxidoreductase</keyword>
<organism evidence="7 8">
    <name type="scientific">Halomonas flagellata</name>
    <dbReference type="NCBI Taxonomy" id="2920385"/>
    <lineage>
        <taxon>Bacteria</taxon>
        <taxon>Pseudomonadati</taxon>
        <taxon>Pseudomonadota</taxon>
        <taxon>Gammaproteobacteria</taxon>
        <taxon>Oceanospirillales</taxon>
        <taxon>Halomonadaceae</taxon>
        <taxon>Halomonas</taxon>
    </lineage>
</organism>
<dbReference type="EMBL" id="JAKVPY010000018">
    <property type="protein sequence ID" value="MCH4564345.1"/>
    <property type="molecule type" value="Genomic_DNA"/>
</dbReference>
<gene>
    <name evidence="7" type="ORF">MKP05_14635</name>
</gene>
<evidence type="ECO:0000259" key="6">
    <source>
        <dbReference type="Pfam" id="PF25137"/>
    </source>
</evidence>
<dbReference type="InterPro" id="IPR018211">
    <property type="entry name" value="ADH_Fe_CS"/>
</dbReference>
<feature type="domain" description="Fe-containing alcohol dehydrogenase-like C-terminal" evidence="6">
    <location>
        <begin position="200"/>
        <end position="383"/>
    </location>
</feature>
<dbReference type="Gene3D" id="3.40.50.1970">
    <property type="match status" value="1"/>
</dbReference>
<feature type="domain" description="Alcohol dehydrogenase iron-type/glycerol dehydrogenase GldA" evidence="5">
    <location>
        <begin position="23"/>
        <end position="189"/>
    </location>
</feature>
<sequence length="384" mass="40326">MKALRYTSDVKQTAVKGTIGYLTRIEFGEGQITHLPELLDELGVRRPLIATDAGLVATGMIDRVTADLTACVVFDGTPANPTEEAVMAAWQLYKAAGCDGIVGIGGGSSLDLAKAVRILTGHLPPLGQYAAVNGGVGRIHGNICPLVAVPTTSGTGSEVGRASVIITAEGHKLGLLSPYNLPSIALCDPELTYGLPPGLTAATGMDAISHCLETYMAPAFNPPAEAIALHGLDCGLGAVEVAVKDGSNTAARRDMMTCALEGAMAFQKGLGAVHALTHPLGAIRELNLHHGTLNAVLMPEVLRFNRDSIGKKWDVLTQRLCGDPAEVIAALNHRLGIPAGLREMGVTDMMMEKVSHAALKDHCHATNPQIATQEEYLEILRRSA</sequence>
<dbReference type="Gene3D" id="1.20.1090.10">
    <property type="entry name" value="Dehydroquinate synthase-like - alpha domain"/>
    <property type="match status" value="1"/>
</dbReference>
<evidence type="ECO:0000256" key="1">
    <source>
        <dbReference type="ARBA" id="ARBA00001962"/>
    </source>
</evidence>
<name>A0ABS9RX12_9GAMM</name>
<proteinExistence type="inferred from homology"/>
<accession>A0ABS9RX12</accession>
<dbReference type="Pfam" id="PF25137">
    <property type="entry name" value="ADH_Fe_C"/>
    <property type="match status" value="1"/>
</dbReference>
<evidence type="ECO:0000313" key="8">
    <source>
        <dbReference type="Proteomes" id="UP001202117"/>
    </source>
</evidence>
<keyword evidence="4" id="KW-0520">NAD</keyword>
<evidence type="ECO:0000256" key="2">
    <source>
        <dbReference type="ARBA" id="ARBA00007358"/>
    </source>
</evidence>
<dbReference type="CDD" id="cd14861">
    <property type="entry name" value="Fe-ADH-like"/>
    <property type="match status" value="1"/>
</dbReference>
<dbReference type="Pfam" id="PF00465">
    <property type="entry name" value="Fe-ADH"/>
    <property type="match status" value="1"/>
</dbReference>
<dbReference type="SUPFAM" id="SSF56796">
    <property type="entry name" value="Dehydroquinate synthase-like"/>
    <property type="match status" value="1"/>
</dbReference>
<dbReference type="Proteomes" id="UP001202117">
    <property type="component" value="Unassembled WGS sequence"/>
</dbReference>
<keyword evidence="8" id="KW-1185">Reference proteome</keyword>
<dbReference type="PANTHER" id="PTHR11496:SF102">
    <property type="entry name" value="ALCOHOL DEHYDROGENASE 4"/>
    <property type="match status" value="1"/>
</dbReference>
<protein>
    <submittedName>
        <fullName evidence="7">Iron-containing alcohol dehydrogenase</fullName>
    </submittedName>
</protein>
<comment type="caution">
    <text evidence="7">The sequence shown here is derived from an EMBL/GenBank/DDBJ whole genome shotgun (WGS) entry which is preliminary data.</text>
</comment>
<reference evidence="7 8" key="1">
    <citation type="submission" date="2022-02" db="EMBL/GenBank/DDBJ databases">
        <title>Halomonas fukangensis sp. nov., a halophilic bacterium isolated from a bulk soil of Kalidium foliatum at Fukang.</title>
        <authorList>
            <person name="Huang Y."/>
        </authorList>
    </citation>
    <scope>NUCLEOTIDE SEQUENCE [LARGE SCALE GENOMIC DNA]</scope>
    <source>
        <strain evidence="7 8">EGI 63088</strain>
    </source>
</reference>
<evidence type="ECO:0000256" key="3">
    <source>
        <dbReference type="ARBA" id="ARBA00023002"/>
    </source>
</evidence>